<name>A0A5C3L3G7_COPMA</name>
<evidence type="ECO:0000259" key="1">
    <source>
        <dbReference type="PROSITE" id="PS50181"/>
    </source>
</evidence>
<dbReference type="AlphaFoldDB" id="A0A5C3L3G7"/>
<dbReference type="PROSITE" id="PS50181">
    <property type="entry name" value="FBOX"/>
    <property type="match status" value="1"/>
</dbReference>
<organism evidence="2 3">
    <name type="scientific">Coprinopsis marcescibilis</name>
    <name type="common">Agaric fungus</name>
    <name type="synonym">Psathyrella marcescibilis</name>
    <dbReference type="NCBI Taxonomy" id="230819"/>
    <lineage>
        <taxon>Eukaryota</taxon>
        <taxon>Fungi</taxon>
        <taxon>Dikarya</taxon>
        <taxon>Basidiomycota</taxon>
        <taxon>Agaricomycotina</taxon>
        <taxon>Agaricomycetes</taxon>
        <taxon>Agaricomycetidae</taxon>
        <taxon>Agaricales</taxon>
        <taxon>Agaricineae</taxon>
        <taxon>Psathyrellaceae</taxon>
        <taxon>Coprinopsis</taxon>
    </lineage>
</organism>
<proteinExistence type="predicted"/>
<dbReference type="EMBL" id="ML210166">
    <property type="protein sequence ID" value="TFK27275.1"/>
    <property type="molecule type" value="Genomic_DNA"/>
</dbReference>
<protein>
    <recommendedName>
        <fullName evidence="1">F-box domain-containing protein</fullName>
    </recommendedName>
</protein>
<reference evidence="2 3" key="1">
    <citation type="journal article" date="2019" name="Nat. Ecol. Evol.">
        <title>Megaphylogeny resolves global patterns of mushroom evolution.</title>
        <authorList>
            <person name="Varga T."/>
            <person name="Krizsan K."/>
            <person name="Foldi C."/>
            <person name="Dima B."/>
            <person name="Sanchez-Garcia M."/>
            <person name="Sanchez-Ramirez S."/>
            <person name="Szollosi G.J."/>
            <person name="Szarkandi J.G."/>
            <person name="Papp V."/>
            <person name="Albert L."/>
            <person name="Andreopoulos W."/>
            <person name="Angelini C."/>
            <person name="Antonin V."/>
            <person name="Barry K.W."/>
            <person name="Bougher N.L."/>
            <person name="Buchanan P."/>
            <person name="Buyck B."/>
            <person name="Bense V."/>
            <person name="Catcheside P."/>
            <person name="Chovatia M."/>
            <person name="Cooper J."/>
            <person name="Damon W."/>
            <person name="Desjardin D."/>
            <person name="Finy P."/>
            <person name="Geml J."/>
            <person name="Haridas S."/>
            <person name="Hughes K."/>
            <person name="Justo A."/>
            <person name="Karasinski D."/>
            <person name="Kautmanova I."/>
            <person name="Kiss B."/>
            <person name="Kocsube S."/>
            <person name="Kotiranta H."/>
            <person name="LaButti K.M."/>
            <person name="Lechner B.E."/>
            <person name="Liimatainen K."/>
            <person name="Lipzen A."/>
            <person name="Lukacs Z."/>
            <person name="Mihaltcheva S."/>
            <person name="Morgado L.N."/>
            <person name="Niskanen T."/>
            <person name="Noordeloos M.E."/>
            <person name="Ohm R.A."/>
            <person name="Ortiz-Santana B."/>
            <person name="Ovrebo C."/>
            <person name="Racz N."/>
            <person name="Riley R."/>
            <person name="Savchenko A."/>
            <person name="Shiryaev A."/>
            <person name="Soop K."/>
            <person name="Spirin V."/>
            <person name="Szebenyi C."/>
            <person name="Tomsovsky M."/>
            <person name="Tulloss R.E."/>
            <person name="Uehling J."/>
            <person name="Grigoriev I.V."/>
            <person name="Vagvolgyi C."/>
            <person name="Papp T."/>
            <person name="Martin F.M."/>
            <person name="Miettinen O."/>
            <person name="Hibbett D.S."/>
            <person name="Nagy L.G."/>
        </authorList>
    </citation>
    <scope>NUCLEOTIDE SEQUENCE [LARGE SCALE GENOMIC DNA]</scope>
    <source>
        <strain evidence="2 3">CBS 121175</strain>
    </source>
</reference>
<evidence type="ECO:0000313" key="2">
    <source>
        <dbReference type="EMBL" id="TFK27275.1"/>
    </source>
</evidence>
<feature type="domain" description="F-box" evidence="1">
    <location>
        <begin position="2"/>
        <end position="47"/>
    </location>
</feature>
<dbReference type="Proteomes" id="UP000307440">
    <property type="component" value="Unassembled WGS sequence"/>
</dbReference>
<dbReference type="SUPFAM" id="SSF52047">
    <property type="entry name" value="RNI-like"/>
    <property type="match status" value="1"/>
</dbReference>
<keyword evidence="3" id="KW-1185">Reference proteome</keyword>
<dbReference type="Gene3D" id="3.80.10.10">
    <property type="entry name" value="Ribonuclease Inhibitor"/>
    <property type="match status" value="1"/>
</dbReference>
<dbReference type="SMART" id="SM00256">
    <property type="entry name" value="FBOX"/>
    <property type="match status" value="1"/>
</dbReference>
<evidence type="ECO:0000313" key="3">
    <source>
        <dbReference type="Proteomes" id="UP000307440"/>
    </source>
</evidence>
<accession>A0A5C3L3G7</accession>
<dbReference type="InterPro" id="IPR001810">
    <property type="entry name" value="F-box_dom"/>
</dbReference>
<dbReference type="InterPro" id="IPR036047">
    <property type="entry name" value="F-box-like_dom_sf"/>
</dbReference>
<dbReference type="SUPFAM" id="SSF81383">
    <property type="entry name" value="F-box domain"/>
    <property type="match status" value="1"/>
</dbReference>
<sequence length="511" mass="58394">MIGSILNIPPELLELILSYLPHDSRLRASLVCSRFRDLLQPMIFTSITLELPPQCQYASDDIYGFGLNLRDMQRQLTSSRAALLAKSVRVLYIQPLPYVHRTMHLKDFPDLPPAMGHILSASENLVSLRLQGIHLQLEAFEILSSIPRLSELHLVSVTTDLAMLMDVDTDDDTESRHNNSVALVDGLTFLQLRLKTICIAGLLEEEFYILCTKILDRSHLRDLFVADHPTSHYIARVISPTFPYLRSLHFNASGFTCYDDVDVEGSLLIQAPTLEELRIFGMFCDESELNRALKLLAYSDEAFQNLKILAGPEEFVIPFLMSRTSPVAHLVIACNPDNREMNQNRVKRLGALVEKWAERIESLHYIIDSLDAIELLRQISKLSRLRLLGLDVAQLRRSPTIGRAEPIAILDELMEEARPKFRFPATLEHFAVYSETLDVEAARIRTEEFFEGIKCISHCRRLRYIRLSNEEDSFSWDPIAQVERKHKSVVERQRDYIGLASLVSHTMLITL</sequence>
<dbReference type="Pfam" id="PF00646">
    <property type="entry name" value="F-box"/>
    <property type="match status" value="1"/>
</dbReference>
<dbReference type="InterPro" id="IPR032675">
    <property type="entry name" value="LRR_dom_sf"/>
</dbReference>
<gene>
    <name evidence="2" type="ORF">FA15DRAFT_754398</name>
</gene>